<feature type="transmembrane region" description="Helical" evidence="1">
    <location>
        <begin position="121"/>
        <end position="139"/>
    </location>
</feature>
<keyword evidence="1" id="KW-0812">Transmembrane</keyword>
<dbReference type="Proteomes" id="UP000233256">
    <property type="component" value="Unassembled WGS sequence"/>
</dbReference>
<feature type="transmembrane region" description="Helical" evidence="1">
    <location>
        <begin position="203"/>
        <end position="222"/>
    </location>
</feature>
<organism evidence="3 4">
    <name type="scientific">Candidatus Wallbacteria bacterium HGW-Wallbacteria-1</name>
    <dbReference type="NCBI Taxonomy" id="2013854"/>
    <lineage>
        <taxon>Bacteria</taxon>
        <taxon>Candidatus Walliibacteriota</taxon>
    </lineage>
</organism>
<accession>A0A2N1PTM3</accession>
<dbReference type="CDD" id="cd03396">
    <property type="entry name" value="PAP2_like_6"/>
    <property type="match status" value="1"/>
</dbReference>
<dbReference type="Pfam" id="PF01569">
    <property type="entry name" value="PAP2"/>
    <property type="match status" value="1"/>
</dbReference>
<gene>
    <name evidence="3" type="ORF">CVV64_03255</name>
</gene>
<feature type="transmembrane region" description="Helical" evidence="1">
    <location>
        <begin position="178"/>
        <end position="196"/>
    </location>
</feature>
<dbReference type="InterPro" id="IPR036938">
    <property type="entry name" value="PAP2/HPO_sf"/>
</dbReference>
<reference evidence="3 4" key="1">
    <citation type="journal article" date="2017" name="ISME J.">
        <title>Potential for microbial H2 and metal transformations associated with novel bacteria and archaea in deep terrestrial subsurface sediments.</title>
        <authorList>
            <person name="Hernsdorf A.W."/>
            <person name="Amano Y."/>
            <person name="Miyakawa K."/>
            <person name="Ise K."/>
            <person name="Suzuki Y."/>
            <person name="Anantharaman K."/>
            <person name="Probst A."/>
            <person name="Burstein D."/>
            <person name="Thomas B.C."/>
            <person name="Banfield J.F."/>
        </authorList>
    </citation>
    <scope>NUCLEOTIDE SEQUENCE [LARGE SCALE GENOMIC DNA]</scope>
    <source>
        <strain evidence="3">HGW-Wallbacteria-1</strain>
    </source>
</reference>
<comment type="caution">
    <text evidence="3">The sequence shown here is derived from an EMBL/GenBank/DDBJ whole genome shotgun (WGS) entry which is preliminary data.</text>
</comment>
<feature type="domain" description="Phosphatidic acid phosphatase type 2/haloperoxidase" evidence="2">
    <location>
        <begin position="122"/>
        <end position="246"/>
    </location>
</feature>
<keyword evidence="1" id="KW-1133">Transmembrane helix</keyword>
<dbReference type="AlphaFoldDB" id="A0A2N1PTM3"/>
<feature type="transmembrane region" description="Helical" evidence="1">
    <location>
        <begin position="83"/>
        <end position="109"/>
    </location>
</feature>
<evidence type="ECO:0000256" key="1">
    <source>
        <dbReference type="SAM" id="Phobius"/>
    </source>
</evidence>
<feature type="transmembrane region" description="Helical" evidence="1">
    <location>
        <begin position="33"/>
        <end position="51"/>
    </location>
</feature>
<dbReference type="SUPFAM" id="SSF48317">
    <property type="entry name" value="Acid phosphatase/Vanadium-dependent haloperoxidase"/>
    <property type="match status" value="1"/>
</dbReference>
<proteinExistence type="predicted"/>
<dbReference type="InterPro" id="IPR000326">
    <property type="entry name" value="PAP2/HPO"/>
</dbReference>
<sequence>MEPASITICEPDWGNHLKMAAALMGNLIEKVRVWHVIVMAVLALAFTLYLFEITNLDLILQDRFYTGHESGWTVDSKAPIPRMIFYTGPKSCLILIGFGLLGFILASFMKSFTGLQKYRRGLCFILLTALMVPAVVALIKETSNVFCPYELQRYGDQMPYYHLFENHSDTISRQGRGFPAGHASGGFGLLGIGFIWRSTGGRVMGFSIPFILGWIMGLYQMLRGAHFLSHTIVTMEIAVILTMSFYGVIFSGFSHFLISAGIFPDESEGK</sequence>
<evidence type="ECO:0000313" key="3">
    <source>
        <dbReference type="EMBL" id="PKK91694.1"/>
    </source>
</evidence>
<evidence type="ECO:0000259" key="2">
    <source>
        <dbReference type="Pfam" id="PF01569"/>
    </source>
</evidence>
<protein>
    <recommendedName>
        <fullName evidence="2">Phosphatidic acid phosphatase type 2/haloperoxidase domain-containing protein</fullName>
    </recommendedName>
</protein>
<evidence type="ECO:0000313" key="4">
    <source>
        <dbReference type="Proteomes" id="UP000233256"/>
    </source>
</evidence>
<dbReference type="EMBL" id="PGXC01000002">
    <property type="protein sequence ID" value="PKK91694.1"/>
    <property type="molecule type" value="Genomic_DNA"/>
</dbReference>
<keyword evidence="1" id="KW-0472">Membrane</keyword>
<feature type="transmembrane region" description="Helical" evidence="1">
    <location>
        <begin position="237"/>
        <end position="263"/>
    </location>
</feature>
<name>A0A2N1PTM3_9BACT</name>